<dbReference type="AlphaFoldDB" id="A0A0C3AT47"/>
<sequence>MSIAPPRLPTPKDREAQLLHVLHTCLPRREICDRLVEYYFEKVEWSITLLHRISFMRAYETFWFLSEDERVKFISPPTPTSATSWGGGFRASFLPPTSDQPSGYGRPGPKSPLPKARSSLPDDGHVTPAWISLLLALLCASLERLGYWDAKSVGIVETVDHYQILCRRLYDGSQGVMIIGDFLKSRALESIQALVLLLHCHQTISNTQWEAQLGTTLSVAVRLGMLMGLNKLSPEKVGSAQRPGLLKRELGRRAWWNLVERDWSLSPRVGHSYAVNPAQNFCDFPANTGWEEFSFRQSAFKQQPRGIWTSASLFLARIDVARGNRELTDQYNSLDGVSYNALLKHEVMMEETVCRAPRQLIKVDGEFELSTPQGQWNRIQFTFHAHYNAITLHRPYIIAALLDVKAEEQRQSNSQTGSSHPRRQTAYLPSLDTAIRSAEVILDTMEEAISSQYPGMQWWQTIICCYTAAVVLLVERWYKLEAKAGTLESEDAEERRRKIQAASALLREQCDAVDLFAQAANALDSLLDATTSARRKARKSGRRGMDINDVVNPVNVSSRASVSSGNTPPFVKEWIDRPNTPMPTPESNPPPPPSSLSTMTLLPGTPLVVDASYDSQFWARIFDLEFQAPPDMADLFFPSYESQGADEMGDQAMANTEGGANGSGVGNLGGSAIWNAVSGSIGSSSNGDGWPRASPYGNTSGS</sequence>
<feature type="compositionally biased region" description="Polar residues" evidence="3">
    <location>
        <begin position="558"/>
        <end position="567"/>
    </location>
</feature>
<dbReference type="STRING" id="933852.A0A0C3AT47"/>
<feature type="compositionally biased region" description="Pro residues" evidence="3">
    <location>
        <begin position="580"/>
        <end position="594"/>
    </location>
</feature>
<evidence type="ECO:0000256" key="1">
    <source>
        <dbReference type="ARBA" id="ARBA00004123"/>
    </source>
</evidence>
<dbReference type="OrthoDB" id="3362851at2759"/>
<feature type="region of interest" description="Disordered" evidence="3">
    <location>
        <begin position="97"/>
        <end position="120"/>
    </location>
</feature>
<dbReference type="EMBL" id="KN824341">
    <property type="protein sequence ID" value="KIM23189.1"/>
    <property type="molecule type" value="Genomic_DNA"/>
</dbReference>
<comment type="subcellular location">
    <subcellularLocation>
        <location evidence="1">Nucleus</location>
    </subcellularLocation>
</comment>
<name>A0A0C3AT47_SERVB</name>
<gene>
    <name evidence="4" type="ORF">M408DRAFT_332483</name>
</gene>
<keyword evidence="2" id="KW-0539">Nucleus</keyword>
<feature type="compositionally biased region" description="Low complexity" evidence="3">
    <location>
        <begin position="678"/>
        <end position="689"/>
    </location>
</feature>
<organism evidence="4 5">
    <name type="scientific">Serendipita vermifera MAFF 305830</name>
    <dbReference type="NCBI Taxonomy" id="933852"/>
    <lineage>
        <taxon>Eukaryota</taxon>
        <taxon>Fungi</taxon>
        <taxon>Dikarya</taxon>
        <taxon>Basidiomycota</taxon>
        <taxon>Agaricomycotina</taxon>
        <taxon>Agaricomycetes</taxon>
        <taxon>Sebacinales</taxon>
        <taxon>Serendipitaceae</taxon>
        <taxon>Serendipita</taxon>
    </lineage>
</organism>
<dbReference type="HOGENOM" id="CLU_392852_0_0_1"/>
<dbReference type="Proteomes" id="UP000054097">
    <property type="component" value="Unassembled WGS sequence"/>
</dbReference>
<proteinExistence type="predicted"/>
<feature type="region of interest" description="Disordered" evidence="3">
    <location>
        <begin position="558"/>
        <end position="599"/>
    </location>
</feature>
<evidence type="ECO:0008006" key="6">
    <source>
        <dbReference type="Google" id="ProtNLM"/>
    </source>
</evidence>
<evidence type="ECO:0000256" key="2">
    <source>
        <dbReference type="ARBA" id="ARBA00023242"/>
    </source>
</evidence>
<keyword evidence="5" id="KW-1185">Reference proteome</keyword>
<evidence type="ECO:0000256" key="3">
    <source>
        <dbReference type="SAM" id="MobiDB-lite"/>
    </source>
</evidence>
<dbReference type="CDD" id="cd12148">
    <property type="entry name" value="fungal_TF_MHR"/>
    <property type="match status" value="1"/>
</dbReference>
<dbReference type="GO" id="GO:0005634">
    <property type="term" value="C:nucleus"/>
    <property type="evidence" value="ECO:0007669"/>
    <property type="project" value="UniProtKB-SubCell"/>
</dbReference>
<feature type="region of interest" description="Disordered" evidence="3">
    <location>
        <begin position="676"/>
        <end position="702"/>
    </location>
</feature>
<accession>A0A0C3AT47</accession>
<dbReference type="PANTHER" id="PTHR31001:SF89">
    <property type="entry name" value="ZN(2)-C6 FUNGAL-TYPE DOMAIN-CONTAINING PROTEIN"/>
    <property type="match status" value="1"/>
</dbReference>
<reference evidence="5" key="2">
    <citation type="submission" date="2015-01" db="EMBL/GenBank/DDBJ databases">
        <title>Evolutionary Origins and Diversification of the Mycorrhizal Mutualists.</title>
        <authorList>
            <consortium name="DOE Joint Genome Institute"/>
            <consortium name="Mycorrhizal Genomics Consortium"/>
            <person name="Kohler A."/>
            <person name="Kuo A."/>
            <person name="Nagy L.G."/>
            <person name="Floudas D."/>
            <person name="Copeland A."/>
            <person name="Barry K.W."/>
            <person name="Cichocki N."/>
            <person name="Veneault-Fourrey C."/>
            <person name="LaButti K."/>
            <person name="Lindquist E.A."/>
            <person name="Lipzen A."/>
            <person name="Lundell T."/>
            <person name="Morin E."/>
            <person name="Murat C."/>
            <person name="Riley R."/>
            <person name="Ohm R."/>
            <person name="Sun H."/>
            <person name="Tunlid A."/>
            <person name="Henrissat B."/>
            <person name="Grigoriev I.V."/>
            <person name="Hibbett D.S."/>
            <person name="Martin F."/>
        </authorList>
    </citation>
    <scope>NUCLEOTIDE SEQUENCE [LARGE SCALE GENOMIC DNA]</scope>
    <source>
        <strain evidence="5">MAFF 305830</strain>
    </source>
</reference>
<evidence type="ECO:0000313" key="4">
    <source>
        <dbReference type="EMBL" id="KIM23189.1"/>
    </source>
</evidence>
<evidence type="ECO:0000313" key="5">
    <source>
        <dbReference type="Proteomes" id="UP000054097"/>
    </source>
</evidence>
<reference evidence="4 5" key="1">
    <citation type="submission" date="2014-04" db="EMBL/GenBank/DDBJ databases">
        <authorList>
            <consortium name="DOE Joint Genome Institute"/>
            <person name="Kuo A."/>
            <person name="Zuccaro A."/>
            <person name="Kohler A."/>
            <person name="Nagy L.G."/>
            <person name="Floudas D."/>
            <person name="Copeland A."/>
            <person name="Barry K.W."/>
            <person name="Cichocki N."/>
            <person name="Veneault-Fourrey C."/>
            <person name="LaButti K."/>
            <person name="Lindquist E.A."/>
            <person name="Lipzen A."/>
            <person name="Lundell T."/>
            <person name="Morin E."/>
            <person name="Murat C."/>
            <person name="Sun H."/>
            <person name="Tunlid A."/>
            <person name="Henrissat B."/>
            <person name="Grigoriev I.V."/>
            <person name="Hibbett D.S."/>
            <person name="Martin F."/>
            <person name="Nordberg H.P."/>
            <person name="Cantor M.N."/>
            <person name="Hua S.X."/>
        </authorList>
    </citation>
    <scope>NUCLEOTIDE SEQUENCE [LARGE SCALE GENOMIC DNA]</scope>
    <source>
        <strain evidence="4 5">MAFF 305830</strain>
    </source>
</reference>
<dbReference type="InterPro" id="IPR050613">
    <property type="entry name" value="Sec_Metabolite_Reg"/>
</dbReference>
<dbReference type="PANTHER" id="PTHR31001">
    <property type="entry name" value="UNCHARACTERIZED TRANSCRIPTIONAL REGULATORY PROTEIN"/>
    <property type="match status" value="1"/>
</dbReference>
<protein>
    <recommendedName>
        <fullName evidence="6">Transcription factor domain-containing protein</fullName>
    </recommendedName>
</protein>